<keyword evidence="2" id="KW-1185">Reference proteome</keyword>
<name>A0A8H3EM79_9LECA</name>
<evidence type="ECO:0000313" key="1">
    <source>
        <dbReference type="EMBL" id="CAF9905466.1"/>
    </source>
</evidence>
<comment type="caution">
    <text evidence="1">The sequence shown here is derived from an EMBL/GenBank/DDBJ whole genome shotgun (WGS) entry which is preliminary data.</text>
</comment>
<protein>
    <submittedName>
        <fullName evidence="1">Uncharacterized protein</fullName>
    </submittedName>
</protein>
<proteinExistence type="predicted"/>
<evidence type="ECO:0000313" key="2">
    <source>
        <dbReference type="Proteomes" id="UP000664203"/>
    </source>
</evidence>
<dbReference type="Proteomes" id="UP000664203">
    <property type="component" value="Unassembled WGS sequence"/>
</dbReference>
<accession>A0A8H3EM79</accession>
<sequence length="324" mass="36201">MTRKSRSRSPTTRDTSLAIRTRDPLAQNEIITPAAGKSTWTQADQCPFPGCENKFPHRHPTAERTIAPPIDEFRKINEAMYGWWADEQRRRIAENEEKLRQLGVVEPRVSHLSIRTHLPRGNDLTVQEQVAIIHGGATPTQEAATRGRLLERQRQDIVDDTSHISPVSPAQSGVPQIKDAYNSQAEWDEFPDLDATYGPSTVAGDLENLEPAIGMPLKPTAAASYDGHKGTGLPNDVTTEPFLGVQYANPNLLCDGPCPIQSLHHQGAYLQQGQIPRLWNARWGYSDPPRGVWEAWVRIEQGRSSSQDRLEVDGFSKSHWWVGP</sequence>
<dbReference type="AlphaFoldDB" id="A0A8H3EM79"/>
<dbReference type="OrthoDB" id="5402901at2759"/>
<reference evidence="1" key="1">
    <citation type="submission" date="2021-03" db="EMBL/GenBank/DDBJ databases">
        <authorList>
            <person name="Tagirdzhanova G."/>
        </authorList>
    </citation>
    <scope>NUCLEOTIDE SEQUENCE</scope>
</reference>
<organism evidence="1 2">
    <name type="scientific">Alectoria fallacina</name>
    <dbReference type="NCBI Taxonomy" id="1903189"/>
    <lineage>
        <taxon>Eukaryota</taxon>
        <taxon>Fungi</taxon>
        <taxon>Dikarya</taxon>
        <taxon>Ascomycota</taxon>
        <taxon>Pezizomycotina</taxon>
        <taxon>Lecanoromycetes</taxon>
        <taxon>OSLEUM clade</taxon>
        <taxon>Lecanoromycetidae</taxon>
        <taxon>Lecanorales</taxon>
        <taxon>Lecanorineae</taxon>
        <taxon>Parmeliaceae</taxon>
        <taxon>Alectoria</taxon>
    </lineage>
</organism>
<gene>
    <name evidence="1" type="ORF">ALECFALPRED_000629</name>
</gene>
<dbReference type="EMBL" id="CAJPDR010000011">
    <property type="protein sequence ID" value="CAF9905466.1"/>
    <property type="molecule type" value="Genomic_DNA"/>
</dbReference>